<keyword evidence="1" id="KW-1133">Transmembrane helix</keyword>
<protein>
    <submittedName>
        <fullName evidence="2">Uncharacterized protein</fullName>
    </submittedName>
</protein>
<keyword evidence="1" id="KW-0472">Membrane</keyword>
<keyword evidence="1" id="KW-0812">Transmembrane</keyword>
<keyword evidence="2" id="KW-0614">Plasmid</keyword>
<geneLocation type="plasmid" evidence="2">
    <name>pVH1</name>
</geneLocation>
<dbReference type="EMBL" id="HM752272">
    <property type="protein sequence ID" value="ADQ53984.1"/>
    <property type="molecule type" value="Genomic_DNA"/>
</dbReference>
<proteinExistence type="predicted"/>
<sequence>MLMANKVILLSSRYASLCNKVVGVLVSLFVASLLTSFQYGLLTPWSRVKFATVVSSQYGLSIKWCFNSSIHQLTSCSNEGLTMCFFIFFPYARQIAAGSKAGGRGIVK</sequence>
<dbReference type="AlphaFoldDB" id="E5G5Q2"/>
<organism evidence="2">
    <name type="scientific">Vibrio harveyi</name>
    <name type="common">Beneckea harveyi</name>
    <dbReference type="NCBI Taxonomy" id="669"/>
    <lineage>
        <taxon>Bacteria</taxon>
        <taxon>Pseudomonadati</taxon>
        <taxon>Pseudomonadota</taxon>
        <taxon>Gammaproteobacteria</taxon>
        <taxon>Vibrionales</taxon>
        <taxon>Vibrionaceae</taxon>
        <taxon>Vibrio</taxon>
    </lineage>
</organism>
<name>E5G5Q2_VIBHA</name>
<feature type="transmembrane region" description="Helical" evidence="1">
    <location>
        <begin position="21"/>
        <end position="41"/>
    </location>
</feature>
<evidence type="ECO:0000256" key="1">
    <source>
        <dbReference type="SAM" id="Phobius"/>
    </source>
</evidence>
<evidence type="ECO:0000313" key="2">
    <source>
        <dbReference type="EMBL" id="ADQ53984.1"/>
    </source>
</evidence>
<accession>E5G5Q2</accession>
<reference evidence="2" key="1">
    <citation type="submission" date="2010-07" db="EMBL/GenBank/DDBJ databases">
        <title>Gene structure and function analysis of the virulence-related plasmid pVH1 from Vibrio harveyi VIB645.</title>
        <authorList>
            <person name="Hou X."/>
            <person name="Sun J."/>
            <person name="Sun B."/>
            <person name="Liu J."/>
            <person name="Zhang X."/>
        </authorList>
    </citation>
    <scope>NUCLEOTIDE SEQUENCE</scope>
    <source>
        <strain evidence="2">VIB645</strain>
        <plasmid evidence="2">pVH1</plasmid>
    </source>
</reference>